<feature type="signal peptide" evidence="2">
    <location>
        <begin position="1"/>
        <end position="16"/>
    </location>
</feature>
<feature type="compositionally biased region" description="Basic and acidic residues" evidence="1">
    <location>
        <begin position="669"/>
        <end position="678"/>
    </location>
</feature>
<feature type="region of interest" description="Disordered" evidence="1">
    <location>
        <begin position="660"/>
        <end position="686"/>
    </location>
</feature>
<dbReference type="Proteomes" id="UP000188320">
    <property type="component" value="Unassembled WGS sequence"/>
</dbReference>
<sequence length="796" mass="91141">MLRYKIILLSLYTAFAVETTISSTQTTPITASQVTTEAGDNLNFFSQRKLQLILEDGSDIGFYLRINGNKTKLVNRIAKKVSYNNYNKKVHHFYQKDSDDGNIGSSITEPTGNLKKLEMDESMPVYFSSERQLDGFVSVRTKTITITQIDESIHPNTEKIEAQPSETFTSDTIPQQTMENISSKASSVSSIHKTDYTGTDQNASQNQSEYEMTTTHTLQTTSYSEATDISSITYNTYTGSYVVDNAPSNVEVDHEKYSNGKTVNNNQNNISGDAEINNVIQVTELDHSETQPGTKTKTKLENETQTQTEMNLNLDSESGTPTYTTVYTQTGINQIHPFHTDQQTEGKPQTYISLVLSNEQLEQLKNNNPVVIRVVAYGIPTQSNRYIYDDTYIANSSIDSKDNFYEALSTEAPLNKRQYYDHNEEQNHIPAYKTEYLPEDPNQDGLIYFENNEKSLSRDDTNNDRNGFYILETNKTAIGYSESLNRNRMEYNESNKKIISAVMKYKQKYTGLASVTNRNRYSEHVNRPNMFRYSNYHNNNYHNNNYGMGTIGRNREIQYFTRNVPTKTFMNYYSASKPHFSLVTPTPTERSEDGYDFQDYQSTYTTKDDRSYYPTDAFMWHPQYLSSDTSSSSSAEIKYGNYYHLYTRITAEKQLYVSPLNKPTNSEENLEKNLKKGEEDEDEEEENAAINNDLDVSNATLNISNAYTHNNSRTNNNTNMYYNYYMVNGNNFTNVDTGTENDNNYGYDHTREDIANRGEGSNSTAKAEPVNAEYYNINKKTLFEKLSKLLALMFDN</sequence>
<dbReference type="AlphaFoldDB" id="A0A1R1PLN1"/>
<comment type="caution">
    <text evidence="3">The sequence shown here is derived from an EMBL/GenBank/DDBJ whole genome shotgun (WGS) entry which is preliminary data.</text>
</comment>
<keyword evidence="4" id="KW-1185">Reference proteome</keyword>
<organism evidence="3 4">
    <name type="scientific">Zancudomyces culisetae</name>
    <name type="common">Gut fungus</name>
    <name type="synonym">Smittium culisetae</name>
    <dbReference type="NCBI Taxonomy" id="1213189"/>
    <lineage>
        <taxon>Eukaryota</taxon>
        <taxon>Fungi</taxon>
        <taxon>Fungi incertae sedis</taxon>
        <taxon>Zoopagomycota</taxon>
        <taxon>Kickxellomycotina</taxon>
        <taxon>Harpellomycetes</taxon>
        <taxon>Harpellales</taxon>
        <taxon>Legeriomycetaceae</taxon>
        <taxon>Zancudomyces</taxon>
    </lineage>
</organism>
<proteinExistence type="predicted"/>
<evidence type="ECO:0000313" key="4">
    <source>
        <dbReference type="Proteomes" id="UP000188320"/>
    </source>
</evidence>
<evidence type="ECO:0000256" key="2">
    <source>
        <dbReference type="SAM" id="SignalP"/>
    </source>
</evidence>
<protein>
    <submittedName>
        <fullName evidence="3">Uncharacterized protein</fullName>
    </submittedName>
</protein>
<name>A0A1R1PLN1_ZANCU</name>
<reference evidence="4" key="1">
    <citation type="submission" date="2017-01" db="EMBL/GenBank/DDBJ databases">
        <authorList>
            <person name="Wang Y."/>
            <person name="White M."/>
            <person name="Kvist S."/>
            <person name="Moncalvo J.-M."/>
        </authorList>
    </citation>
    <scope>NUCLEOTIDE SEQUENCE [LARGE SCALE GENOMIC DNA]</scope>
    <source>
        <strain evidence="4">COL-18-3</strain>
    </source>
</reference>
<accession>A0A1R1PLN1</accession>
<dbReference type="EMBL" id="LSSK01000805">
    <property type="protein sequence ID" value="OMH81839.1"/>
    <property type="molecule type" value="Genomic_DNA"/>
</dbReference>
<evidence type="ECO:0000256" key="1">
    <source>
        <dbReference type="SAM" id="MobiDB-lite"/>
    </source>
</evidence>
<gene>
    <name evidence="3" type="ORF">AX774_g4692</name>
</gene>
<evidence type="ECO:0000313" key="3">
    <source>
        <dbReference type="EMBL" id="OMH81839.1"/>
    </source>
</evidence>
<keyword evidence="2" id="KW-0732">Signal</keyword>
<feature type="chain" id="PRO_5012322518" evidence="2">
    <location>
        <begin position="17"/>
        <end position="796"/>
    </location>
</feature>